<dbReference type="eggNOG" id="COG1538">
    <property type="taxonomic scope" value="Bacteria"/>
</dbReference>
<evidence type="ECO:0000313" key="10">
    <source>
        <dbReference type="Proteomes" id="UP000002424"/>
    </source>
</evidence>
<dbReference type="PANTHER" id="PTHR30026">
    <property type="entry name" value="OUTER MEMBRANE PROTEIN TOLC"/>
    <property type="match status" value="1"/>
</dbReference>
<dbReference type="EnsemblBacteria" id="ACO77841">
    <property type="protein sequence ID" value="ACO77841"/>
    <property type="gene ID" value="Avin_16260"/>
</dbReference>
<dbReference type="STRING" id="322710.Avin_16260"/>
<evidence type="ECO:0000313" key="9">
    <source>
        <dbReference type="EMBL" id="ACO77841.1"/>
    </source>
</evidence>
<dbReference type="EMBL" id="CP001157">
    <property type="protein sequence ID" value="ACO77841.1"/>
    <property type="molecule type" value="Genomic_DNA"/>
</dbReference>
<feature type="signal peptide" evidence="8">
    <location>
        <begin position="1"/>
        <end position="21"/>
    </location>
</feature>
<dbReference type="InterPro" id="IPR010130">
    <property type="entry name" value="T1SS_OMP_TolC"/>
</dbReference>
<evidence type="ECO:0000256" key="2">
    <source>
        <dbReference type="ARBA" id="ARBA00007613"/>
    </source>
</evidence>
<comment type="similarity">
    <text evidence="2">Belongs to the outer membrane factor (OMF) (TC 1.B.17) family.</text>
</comment>
<dbReference type="GO" id="GO:0015562">
    <property type="term" value="F:efflux transmembrane transporter activity"/>
    <property type="evidence" value="ECO:0007669"/>
    <property type="project" value="InterPro"/>
</dbReference>
<dbReference type="HOGENOM" id="CLU_012817_0_2_6"/>
<accession>C1DS86</accession>
<evidence type="ECO:0000256" key="5">
    <source>
        <dbReference type="ARBA" id="ARBA00022692"/>
    </source>
</evidence>
<dbReference type="Pfam" id="PF02321">
    <property type="entry name" value="OEP"/>
    <property type="match status" value="2"/>
</dbReference>
<dbReference type="AlphaFoldDB" id="C1DS86"/>
<keyword evidence="3" id="KW-0813">Transport</keyword>
<dbReference type="SUPFAM" id="SSF56954">
    <property type="entry name" value="Outer membrane efflux proteins (OEP)"/>
    <property type="match status" value="1"/>
</dbReference>
<dbReference type="TCDB" id="1.B.17.1.3">
    <property type="family name" value="the outer membrane factor (omf) family"/>
</dbReference>
<dbReference type="Gene3D" id="1.20.1600.10">
    <property type="entry name" value="Outer membrane efflux proteins (OEP)"/>
    <property type="match status" value="1"/>
</dbReference>
<dbReference type="GO" id="GO:0009279">
    <property type="term" value="C:cell outer membrane"/>
    <property type="evidence" value="ECO:0007669"/>
    <property type="project" value="UniProtKB-SubCell"/>
</dbReference>
<dbReference type="OrthoDB" id="9813458at2"/>
<name>C1DS86_AZOVD</name>
<evidence type="ECO:0000256" key="7">
    <source>
        <dbReference type="ARBA" id="ARBA00023237"/>
    </source>
</evidence>
<dbReference type="Proteomes" id="UP000002424">
    <property type="component" value="Chromosome"/>
</dbReference>
<reference evidence="9 10" key="1">
    <citation type="journal article" date="2009" name="J. Bacteriol.">
        <title>Genome sequence of Azotobacter vinelandii, an obligate aerobe specialized to support diverse anaerobic metabolic processes.</title>
        <authorList>
            <person name="Setubal J.C."/>
            <person name="dos Santos P."/>
            <person name="Goldman B.S."/>
            <person name="Ertesvag H."/>
            <person name="Espin G."/>
            <person name="Rubio L.M."/>
            <person name="Valla S."/>
            <person name="Almeida N.F."/>
            <person name="Balasubramanian D."/>
            <person name="Cromes L."/>
            <person name="Curatti L."/>
            <person name="Du Z."/>
            <person name="Godsy E."/>
            <person name="Goodner B."/>
            <person name="Hellner-Burris K."/>
            <person name="Hernandez J.A."/>
            <person name="Houmiel K."/>
            <person name="Imperial J."/>
            <person name="Kennedy C."/>
            <person name="Larson T.J."/>
            <person name="Latreille P."/>
            <person name="Ligon L.S."/>
            <person name="Lu J."/>
            <person name="Maerk M."/>
            <person name="Miller N.M."/>
            <person name="Norton S."/>
            <person name="O'Carroll I.P."/>
            <person name="Paulsen I."/>
            <person name="Raulfs E.C."/>
            <person name="Roemer R."/>
            <person name="Rosser J."/>
            <person name="Segura D."/>
            <person name="Slater S."/>
            <person name="Stricklin S.L."/>
            <person name="Studholme D.J."/>
            <person name="Sun J."/>
            <person name="Viana C.J."/>
            <person name="Wallin E."/>
            <person name="Wang B."/>
            <person name="Wheeler C."/>
            <person name="Zhu H."/>
            <person name="Dean D.R."/>
            <person name="Dixon R."/>
            <person name="Wood D."/>
        </authorList>
    </citation>
    <scope>NUCLEOTIDE SEQUENCE [LARGE SCALE GENOMIC DNA]</scope>
    <source>
        <strain evidence="10">DJ / ATCC BAA-1303</strain>
    </source>
</reference>
<dbReference type="PANTHER" id="PTHR30026:SF20">
    <property type="entry name" value="OUTER MEMBRANE PROTEIN TOLC"/>
    <property type="match status" value="1"/>
</dbReference>
<evidence type="ECO:0000256" key="4">
    <source>
        <dbReference type="ARBA" id="ARBA00022452"/>
    </source>
</evidence>
<keyword evidence="6" id="KW-0472">Membrane</keyword>
<keyword evidence="7" id="KW-0998">Cell outer membrane</keyword>
<organism evidence="9 10">
    <name type="scientific">Azotobacter vinelandii (strain DJ / ATCC BAA-1303)</name>
    <dbReference type="NCBI Taxonomy" id="322710"/>
    <lineage>
        <taxon>Bacteria</taxon>
        <taxon>Pseudomonadati</taxon>
        <taxon>Pseudomonadota</taxon>
        <taxon>Gammaproteobacteria</taxon>
        <taxon>Pseudomonadales</taxon>
        <taxon>Pseudomonadaceae</taxon>
        <taxon>Azotobacter</taxon>
    </lineage>
</organism>
<dbReference type="KEGG" id="avn:Avin_16260"/>
<sequence length="472" mass="52738">MTVQRTPYIMFLALVSVSVQAAPPRSDSTPAVPSGAEKREVRASEYTADLLQLYGESRLEDPRVLAAYARAQAGKERQREALGELLPQVSATTVFSRNTRDDDAARSSYDTERYSLTLTQHLYNKPAWENYQRFKSLAKRDQSEAEDAQAEAAIDLAQRYFVALASDDELELVLAERRATQKNLDRVNALYEKQLAMITDVLDLRARIDALAADEVDARNQVRLSREELSEVIGRPVQERLSRIRDDIELQAPQETLEVWIDRAIAANPGLKARQDALAAADAAIREGKGGHYPSLSLNLSALRSDAGYDNNQTNRYDNYSAGIALQVPIYSGGSTSARVRALHNDRDSAEQELEAMRRQVFKETTSSYLTAQASVERIRASRNALESAKKSTEAAEKGFQFGVVNAADVLTNVQNEYRARRDLLQAQYDFITNLLILNRWAGRLSKQTIENVNIWLAQGAPGRVARRNASR</sequence>
<gene>
    <name evidence="9" type="primary">eexF</name>
    <name evidence="9" type="ordered locus">Avin_16260</name>
</gene>
<comment type="subcellular location">
    <subcellularLocation>
        <location evidence="1">Cell outer membrane</location>
    </subcellularLocation>
</comment>
<keyword evidence="10" id="KW-1185">Reference proteome</keyword>
<keyword evidence="4" id="KW-1134">Transmembrane beta strand</keyword>
<evidence type="ECO:0000256" key="1">
    <source>
        <dbReference type="ARBA" id="ARBA00004442"/>
    </source>
</evidence>
<evidence type="ECO:0000256" key="3">
    <source>
        <dbReference type="ARBA" id="ARBA00022448"/>
    </source>
</evidence>
<protein>
    <submittedName>
        <fullName evidence="9">Type I secretion outer membrane protein</fullName>
    </submittedName>
</protein>
<evidence type="ECO:0000256" key="8">
    <source>
        <dbReference type="SAM" id="SignalP"/>
    </source>
</evidence>
<feature type="chain" id="PRO_5002908837" evidence="8">
    <location>
        <begin position="22"/>
        <end position="472"/>
    </location>
</feature>
<dbReference type="GO" id="GO:0015288">
    <property type="term" value="F:porin activity"/>
    <property type="evidence" value="ECO:0007669"/>
    <property type="project" value="TreeGrafter"/>
</dbReference>
<dbReference type="InterPro" id="IPR003423">
    <property type="entry name" value="OMP_efflux"/>
</dbReference>
<proteinExistence type="inferred from homology"/>
<keyword evidence="8" id="KW-0732">Signal</keyword>
<dbReference type="InterPro" id="IPR051906">
    <property type="entry name" value="TolC-like"/>
</dbReference>
<dbReference type="SMR" id="C1DS86"/>
<dbReference type="NCBIfam" id="TIGR01844">
    <property type="entry name" value="type_I_sec_TolC"/>
    <property type="match status" value="1"/>
</dbReference>
<keyword evidence="5" id="KW-0812">Transmembrane</keyword>
<evidence type="ECO:0000256" key="6">
    <source>
        <dbReference type="ARBA" id="ARBA00023136"/>
    </source>
</evidence>
<dbReference type="GO" id="GO:1990281">
    <property type="term" value="C:efflux pump complex"/>
    <property type="evidence" value="ECO:0007669"/>
    <property type="project" value="TreeGrafter"/>
</dbReference>